<feature type="domain" description="C2H2-type" evidence="10">
    <location>
        <begin position="477"/>
        <end position="507"/>
    </location>
</feature>
<evidence type="ECO:0000256" key="5">
    <source>
        <dbReference type="ARBA" id="ARBA00022833"/>
    </source>
</evidence>
<keyword evidence="6" id="KW-0539">Nucleus</keyword>
<keyword evidence="3" id="KW-0677">Repeat</keyword>
<feature type="chain" id="PRO_5032541755" description="C2H2-type domain-containing protein" evidence="9">
    <location>
        <begin position="32"/>
        <end position="1562"/>
    </location>
</feature>
<feature type="compositionally biased region" description="Basic and acidic residues" evidence="8">
    <location>
        <begin position="70"/>
        <end position="86"/>
    </location>
</feature>
<feature type="domain" description="C2H2-type" evidence="10">
    <location>
        <begin position="291"/>
        <end position="315"/>
    </location>
</feature>
<dbReference type="PROSITE" id="PS00028">
    <property type="entry name" value="ZINC_FINGER_C2H2_1"/>
    <property type="match status" value="3"/>
</dbReference>
<dbReference type="InterPro" id="IPR013087">
    <property type="entry name" value="Znf_C2H2_type"/>
</dbReference>
<comment type="subcellular location">
    <subcellularLocation>
        <location evidence="1">Nucleus</location>
    </subcellularLocation>
</comment>
<proteinExistence type="predicted"/>
<feature type="compositionally biased region" description="Polar residues" evidence="8">
    <location>
        <begin position="1008"/>
        <end position="1026"/>
    </location>
</feature>
<dbReference type="InterPro" id="IPR050888">
    <property type="entry name" value="ZnF_C2H2-type_TF"/>
</dbReference>
<feature type="region of interest" description="Disordered" evidence="8">
    <location>
        <begin position="1388"/>
        <end position="1562"/>
    </location>
</feature>
<evidence type="ECO:0000256" key="8">
    <source>
        <dbReference type="SAM" id="MobiDB-lite"/>
    </source>
</evidence>
<evidence type="ECO:0000256" key="6">
    <source>
        <dbReference type="ARBA" id="ARBA00023242"/>
    </source>
</evidence>
<feature type="compositionally biased region" description="Basic and acidic residues" evidence="8">
    <location>
        <begin position="1447"/>
        <end position="1468"/>
    </location>
</feature>
<dbReference type="EMBL" id="AMKT01000028">
    <property type="protein sequence ID" value="OXG25107.1"/>
    <property type="molecule type" value="Genomic_DNA"/>
</dbReference>
<feature type="compositionally biased region" description="Basic and acidic residues" evidence="8">
    <location>
        <begin position="1158"/>
        <end position="1168"/>
    </location>
</feature>
<dbReference type="GO" id="GO:0008270">
    <property type="term" value="F:zinc ion binding"/>
    <property type="evidence" value="ECO:0007669"/>
    <property type="project" value="UniProtKB-KW"/>
</dbReference>
<feature type="compositionally biased region" description="Polar residues" evidence="8">
    <location>
        <begin position="718"/>
        <end position="736"/>
    </location>
</feature>
<dbReference type="PROSITE" id="PS50157">
    <property type="entry name" value="ZINC_FINGER_C2H2_2"/>
    <property type="match status" value="2"/>
</dbReference>
<keyword evidence="2" id="KW-0479">Metal-binding</keyword>
<feature type="region of interest" description="Disordered" evidence="8">
    <location>
        <begin position="49"/>
        <end position="109"/>
    </location>
</feature>
<evidence type="ECO:0000256" key="7">
    <source>
        <dbReference type="PROSITE-ProRule" id="PRU00042"/>
    </source>
</evidence>
<dbReference type="PANTHER" id="PTHR24406">
    <property type="entry name" value="TRANSCRIPTIONAL REPRESSOR CTCFL-RELATED"/>
    <property type="match status" value="1"/>
</dbReference>
<sequence length="1562" mass="170749">MLTAFFGYVTELTCLVLLFTSFFLIPPPAPACTCECKCGRKNRIPAVFPSAGDASIKQSTTTEPESSKSVTDKEPRQPAKALEEQLSHPIEQQQQRGLKPPIGVETPQPIIPSIENAEKPIEFQKSTKSIEPIETPVKEEPLATPVPQDKESGWDASAPTERQIHSDPSVGGRFGDWEAEGEVNEKTVENNYDGQRNTEPFKSPTSRILDSLDDSTSSYRAVEDSQDGESLEYSRSPAKSETRSAISRPAFNGRPLPPHQVRSTDTFDHGYDYRSSIETSSYASKRKIELPVCKPCNKQFKSAAALQQHTQAVHSSPLFNKQSRSRMSSPEFSTHPPAPGSVTSSAGRPKSSFDDGFHSPYMCEICNEDYHSAYDLRQHKMEKHPWAMLCPECLVTFAHAHEARDHYELVHGSEPASVIRTQRMLDTIHSSTPSSRVPSASSSASNYAESTYATHAAKPPQYRILASYDSHVVQAEHRCQQCDMVFPNAMDLRAHVNSPFSHGGEKLTPDNFPPLGSTLVAPSSESVSQHNPIAPYASSSQPAWDTSMPSFVLAARLSSNRQRFNNAISPEAKLTPDDNPPEIEAEEAVPKLVETKAVVENTPAIEHEDVAREADEKVEDKNTEHERERQVELETETEIEQVHKHEQRSEHGLDVEPDYVATLEPVVADEHHCEVEMFDAAEPPAAPEPIMKDRTGEAIQDEQSGQASQLEHGEQVHNHAQSSGSAIITGPETSSEPAPRDNTFKYNHPLPPQSKAAKKAMARQLYRNAPKQPKQPKKSKSKQKTQELFESDEDVDFELPSDFEQLTGQASEFGVSVTFIDEASRPSKKEINVQDDLASSNGLPKSLYSTARAKLDLPPATYQDESDEEEASGVVIEKEVTAMAPEPPTPAFDEEVIEIRRTIYIPRYDDYSDDEEKPEVDGASAEKQTPVIQSNQSKDATQEEEQKKDAQAPFTEPTVSSTFEAPIVTDMPEMVERLFVTDVNPADIASPEPLVHAATYEELPEKAYSSNTVAEEPSGPSSGLQQYQHFSETTMPSAAIEIIRPAEAVEGTKAADEVTAEQAPLPSDPAFAEIDAENDVRVEATSPSEAIAQSVEAFSGTEQDGLIGEAIEADTARQIDDDVEIQTTAESEATAAQPVEATNGTEHEGLIGEATEADASREVDDNAESKTPPELSQVDTSFTPAAPLQSLSHSSGLPYSRDEFAQPIATHDQASNLVDALQSNHPDNPKRSAVTHSPEQPAESMQIASSASPVMEGAGAGVAREEELAAIEAEEAARAAQALAEAEAEFAAAAAVAPAITEDEPSMIGNIEFSVPSFTFSESNTATITSAPLSLSTSEEHEEGTVEARTAESEQLIPSIAPADDDHWAESEEVYRIAIANRARPPLNLAPIRDRDSYEDDSRSFRFPPNRRINNHGPIRKRNSTGSNGWGPKPIPRPFKNSTNALEKMRSARAEVEDERAKDRERRKGTTSVRSSSFNGVDESGWISMDPKSYHNDRYGGSAGRYGDDGDSGWSPNDRQGSRQGWDDNRRASFSNSTTVSPPQNNNWGSLPGVTDGDTGGW</sequence>
<evidence type="ECO:0000256" key="3">
    <source>
        <dbReference type="ARBA" id="ARBA00022737"/>
    </source>
</evidence>
<feature type="compositionally biased region" description="Polar residues" evidence="8">
    <location>
        <begin position="313"/>
        <end position="332"/>
    </location>
</feature>
<dbReference type="Pfam" id="PF12874">
    <property type="entry name" value="zf-met"/>
    <property type="match status" value="1"/>
</dbReference>
<keyword evidence="5" id="KW-0862">Zinc</keyword>
<feature type="region of interest" description="Disordered" evidence="8">
    <location>
        <begin position="125"/>
        <end position="270"/>
    </location>
</feature>
<gene>
    <name evidence="11" type="ORF">C361_02109</name>
</gene>
<feature type="region of interest" description="Disordered" evidence="8">
    <location>
        <begin position="610"/>
        <end position="797"/>
    </location>
</feature>
<evidence type="ECO:0000259" key="10">
    <source>
        <dbReference type="PROSITE" id="PS50157"/>
    </source>
</evidence>
<feature type="region of interest" description="Disordered" evidence="8">
    <location>
        <begin position="313"/>
        <end position="351"/>
    </location>
</feature>
<evidence type="ECO:0000256" key="9">
    <source>
        <dbReference type="SAM" id="SignalP"/>
    </source>
</evidence>
<feature type="region of interest" description="Disordered" evidence="8">
    <location>
        <begin position="1330"/>
        <end position="1352"/>
    </location>
</feature>
<dbReference type="Proteomes" id="UP000199727">
    <property type="component" value="Unassembled WGS sequence"/>
</dbReference>
<evidence type="ECO:0000313" key="11">
    <source>
        <dbReference type="EMBL" id="OXG25107.1"/>
    </source>
</evidence>
<feature type="compositionally biased region" description="Basic and acidic residues" evidence="8">
    <location>
        <begin position="1343"/>
        <end position="1352"/>
    </location>
</feature>
<feature type="compositionally biased region" description="Basic residues" evidence="8">
    <location>
        <begin position="774"/>
        <end position="783"/>
    </location>
</feature>
<feature type="region of interest" description="Disordered" evidence="8">
    <location>
        <begin position="1051"/>
        <end position="1263"/>
    </location>
</feature>
<feature type="compositionally biased region" description="Polar residues" evidence="8">
    <location>
        <begin position="1212"/>
        <end position="1226"/>
    </location>
</feature>
<dbReference type="SMART" id="SM00355">
    <property type="entry name" value="ZnF_C2H2"/>
    <property type="match status" value="4"/>
</dbReference>
<feature type="compositionally biased region" description="Basic and acidic residues" evidence="8">
    <location>
        <begin position="640"/>
        <end position="654"/>
    </location>
</feature>
<name>A0A854QG18_CRYNE</name>
<feature type="compositionally biased region" description="Polar residues" evidence="8">
    <location>
        <begin position="1470"/>
        <end position="1479"/>
    </location>
</feature>
<feature type="compositionally biased region" description="Polar residues" evidence="8">
    <location>
        <begin position="1177"/>
        <end position="1197"/>
    </location>
</feature>
<protein>
    <recommendedName>
        <fullName evidence="10">C2H2-type domain-containing protein</fullName>
    </recommendedName>
</protein>
<evidence type="ECO:0000313" key="12">
    <source>
        <dbReference type="Proteomes" id="UP000199727"/>
    </source>
</evidence>
<feature type="region of interest" description="Disordered" evidence="8">
    <location>
        <begin position="907"/>
        <end position="968"/>
    </location>
</feature>
<feature type="compositionally biased region" description="Low complexity" evidence="8">
    <location>
        <begin position="1127"/>
        <end position="1136"/>
    </location>
</feature>
<keyword evidence="9" id="KW-0732">Signal</keyword>
<comment type="caution">
    <text evidence="11">The sequence shown here is derived from an EMBL/GenBank/DDBJ whole genome shotgun (WGS) entry which is preliminary data.</text>
</comment>
<feature type="compositionally biased region" description="Basic and acidic residues" evidence="8">
    <location>
        <begin position="1392"/>
        <end position="1404"/>
    </location>
</feature>
<dbReference type="GO" id="GO:0005634">
    <property type="term" value="C:nucleus"/>
    <property type="evidence" value="ECO:0007669"/>
    <property type="project" value="UniProtKB-SubCell"/>
</dbReference>
<feature type="compositionally biased region" description="Polar residues" evidence="8">
    <location>
        <begin position="926"/>
        <end position="939"/>
    </location>
</feature>
<feature type="compositionally biased region" description="Polar residues" evidence="8">
    <location>
        <begin position="56"/>
        <end position="69"/>
    </location>
</feature>
<dbReference type="Gene3D" id="3.30.160.60">
    <property type="entry name" value="Classic Zinc Finger"/>
    <property type="match status" value="1"/>
</dbReference>
<accession>A0A854QG18</accession>
<feature type="compositionally biased region" description="Polar residues" evidence="8">
    <location>
        <begin position="189"/>
        <end position="219"/>
    </location>
</feature>
<feature type="compositionally biased region" description="Polar residues" evidence="8">
    <location>
        <begin position="1532"/>
        <end position="1549"/>
    </location>
</feature>
<evidence type="ECO:0000256" key="4">
    <source>
        <dbReference type="ARBA" id="ARBA00022771"/>
    </source>
</evidence>
<feature type="compositionally biased region" description="Polar residues" evidence="8">
    <location>
        <begin position="1514"/>
        <end position="1523"/>
    </location>
</feature>
<feature type="compositionally biased region" description="Basic and acidic residues" evidence="8">
    <location>
        <begin position="610"/>
        <end position="632"/>
    </location>
</feature>
<dbReference type="OrthoDB" id="2574469at2759"/>
<evidence type="ECO:0000256" key="2">
    <source>
        <dbReference type="ARBA" id="ARBA00022723"/>
    </source>
</evidence>
<evidence type="ECO:0000256" key="1">
    <source>
        <dbReference type="ARBA" id="ARBA00004123"/>
    </source>
</evidence>
<organism evidence="11 12">
    <name type="scientific">Cryptococcus neoformans Tu259-1</name>
    <dbReference type="NCBI Taxonomy" id="1230072"/>
    <lineage>
        <taxon>Eukaryota</taxon>
        <taxon>Fungi</taxon>
        <taxon>Dikarya</taxon>
        <taxon>Basidiomycota</taxon>
        <taxon>Agaricomycotina</taxon>
        <taxon>Tremellomycetes</taxon>
        <taxon>Tremellales</taxon>
        <taxon>Cryptococcaceae</taxon>
        <taxon>Cryptococcus</taxon>
        <taxon>Cryptococcus neoformans species complex</taxon>
    </lineage>
</organism>
<reference evidence="11 12" key="1">
    <citation type="submission" date="2017-06" db="EMBL/GenBank/DDBJ databases">
        <title>Global population genomics of the pathogenic fungus Cryptococcus neoformans var. grubii.</title>
        <authorList>
            <person name="Cuomo C."/>
            <person name="Litvintseva A."/>
            <person name="Chen Y."/>
            <person name="Young S."/>
            <person name="Zeng Q."/>
            <person name="Chapman S."/>
            <person name="Gujja S."/>
            <person name="Saif S."/>
            <person name="Birren B."/>
        </authorList>
    </citation>
    <scope>NUCLEOTIDE SEQUENCE [LARGE SCALE GENOMIC DNA]</scope>
    <source>
        <strain evidence="11 12">Tu259-1</strain>
    </source>
</reference>
<feature type="compositionally biased region" description="Basic and acidic residues" evidence="8">
    <location>
        <begin position="940"/>
        <end position="950"/>
    </location>
</feature>
<feature type="region of interest" description="Disordered" evidence="8">
    <location>
        <begin position="1007"/>
        <end position="1026"/>
    </location>
</feature>
<keyword evidence="4 7" id="KW-0863">Zinc-finger</keyword>
<feature type="signal peptide" evidence="9">
    <location>
        <begin position="1"/>
        <end position="31"/>
    </location>
</feature>